<reference evidence="10 11" key="1">
    <citation type="journal article" date="2015" name="Nature">
        <title>rRNA introns, odd ribosomes, and small enigmatic genomes across a large radiation of phyla.</title>
        <authorList>
            <person name="Brown C.T."/>
            <person name="Hug L.A."/>
            <person name="Thomas B.C."/>
            <person name="Sharon I."/>
            <person name="Castelle C.J."/>
            <person name="Singh A."/>
            <person name="Wilkins M.J."/>
            <person name="Williams K.H."/>
            <person name="Banfield J.F."/>
        </authorList>
    </citation>
    <scope>NUCLEOTIDE SEQUENCE [LARGE SCALE GENOMIC DNA]</scope>
</reference>
<dbReference type="PANTHER" id="PTHR33908">
    <property type="entry name" value="MANNOSYLTRANSFERASE YKCB-RELATED"/>
    <property type="match status" value="1"/>
</dbReference>
<dbReference type="GO" id="GO:0005886">
    <property type="term" value="C:plasma membrane"/>
    <property type="evidence" value="ECO:0007669"/>
    <property type="project" value="UniProtKB-SubCell"/>
</dbReference>
<dbReference type="Proteomes" id="UP000034344">
    <property type="component" value="Unassembled WGS sequence"/>
</dbReference>
<feature type="transmembrane region" description="Helical" evidence="8">
    <location>
        <begin position="354"/>
        <end position="375"/>
    </location>
</feature>
<evidence type="ECO:0000256" key="4">
    <source>
        <dbReference type="ARBA" id="ARBA00022679"/>
    </source>
</evidence>
<dbReference type="STRING" id="1618480.US11_C0002G0037"/>
<feature type="transmembrane region" description="Helical" evidence="8">
    <location>
        <begin position="289"/>
        <end position="305"/>
    </location>
</feature>
<feature type="transmembrane region" description="Helical" evidence="8">
    <location>
        <begin position="114"/>
        <end position="131"/>
    </location>
</feature>
<feature type="transmembrane region" description="Helical" evidence="8">
    <location>
        <begin position="7"/>
        <end position="26"/>
    </location>
</feature>
<comment type="subcellular location">
    <subcellularLocation>
        <location evidence="1">Cell membrane</location>
        <topology evidence="1">Multi-pass membrane protein</topology>
    </subcellularLocation>
</comment>
<keyword evidence="7 8" id="KW-0472">Membrane</keyword>
<dbReference type="Pfam" id="PF13231">
    <property type="entry name" value="PMT_2"/>
    <property type="match status" value="1"/>
</dbReference>
<evidence type="ECO:0000256" key="6">
    <source>
        <dbReference type="ARBA" id="ARBA00022989"/>
    </source>
</evidence>
<gene>
    <name evidence="10" type="ORF">US11_C0002G0037</name>
</gene>
<name>A0A0G0E4Z6_9BACT</name>
<keyword evidence="4" id="KW-0808">Transferase</keyword>
<evidence type="ECO:0000259" key="9">
    <source>
        <dbReference type="Pfam" id="PF13231"/>
    </source>
</evidence>
<dbReference type="PANTHER" id="PTHR33908:SF3">
    <property type="entry name" value="UNDECAPRENYL PHOSPHATE-ALPHA-4-AMINO-4-DEOXY-L-ARABINOSE ARABINOSYL TRANSFERASE"/>
    <property type="match status" value="1"/>
</dbReference>
<evidence type="ECO:0000313" key="11">
    <source>
        <dbReference type="Proteomes" id="UP000034344"/>
    </source>
</evidence>
<evidence type="ECO:0000256" key="3">
    <source>
        <dbReference type="ARBA" id="ARBA00022676"/>
    </source>
</evidence>
<dbReference type="GO" id="GO:0009103">
    <property type="term" value="P:lipopolysaccharide biosynthetic process"/>
    <property type="evidence" value="ECO:0007669"/>
    <property type="project" value="UniProtKB-ARBA"/>
</dbReference>
<organism evidence="10 11">
    <name type="scientific">Candidatus Roizmanbacteria bacterium GW2011_GWA2_36_23</name>
    <dbReference type="NCBI Taxonomy" id="1618480"/>
    <lineage>
        <taxon>Bacteria</taxon>
        <taxon>Candidatus Roizmaniibacteriota</taxon>
    </lineage>
</organism>
<dbReference type="AlphaFoldDB" id="A0A0G0E4Z6"/>
<dbReference type="InterPro" id="IPR038731">
    <property type="entry name" value="RgtA/B/C-like"/>
</dbReference>
<proteinExistence type="predicted"/>
<accession>A0A0G0E4Z6</accession>
<feature type="domain" description="Glycosyltransferase RgtA/B/C/D-like" evidence="9">
    <location>
        <begin position="64"/>
        <end position="220"/>
    </location>
</feature>
<dbReference type="InterPro" id="IPR050297">
    <property type="entry name" value="LipidA_mod_glycosyltrf_83"/>
</dbReference>
<evidence type="ECO:0000256" key="8">
    <source>
        <dbReference type="SAM" id="Phobius"/>
    </source>
</evidence>
<evidence type="ECO:0000313" key="10">
    <source>
        <dbReference type="EMBL" id="KKQ01978.1"/>
    </source>
</evidence>
<keyword evidence="5 8" id="KW-0812">Transmembrane</keyword>
<feature type="transmembrane region" description="Helical" evidence="8">
    <location>
        <begin position="202"/>
        <end position="224"/>
    </location>
</feature>
<feature type="transmembrane region" description="Helical" evidence="8">
    <location>
        <begin position="137"/>
        <end position="154"/>
    </location>
</feature>
<feature type="transmembrane region" description="Helical" evidence="8">
    <location>
        <begin position="69"/>
        <end position="102"/>
    </location>
</feature>
<keyword evidence="2" id="KW-1003">Cell membrane</keyword>
<evidence type="ECO:0000256" key="5">
    <source>
        <dbReference type="ARBA" id="ARBA00022692"/>
    </source>
</evidence>
<evidence type="ECO:0000256" key="7">
    <source>
        <dbReference type="ARBA" id="ARBA00023136"/>
    </source>
</evidence>
<feature type="transmembrane region" description="Helical" evidence="8">
    <location>
        <begin position="268"/>
        <end position="284"/>
    </location>
</feature>
<sequence>MRYFLKNNLLIILLIILFSFLFVYRFDWNTLVSWDEAWYGSIAREMLKTGDWMRMIWNSKPYYDHPPMGFWLIVISYKLFGISEFSTRLPSVVLSLLTIILVYKTGLELFGKKIIGFIAALVMGTSVWYLIRVRSGNLDAVFIFFYILTIYLALRSSKQFAWFPLTMAAFGGLILSKTLVGFSAGILIVFLNFNQFFKLRNILWFLLGVAAIVSVAFPWYYIHIKNNPLFVQEHFLIIGTRNKSIASYFQINAALPLFYLHMGVRKWYYLWIAGITSLLVTLRFFKKNVFFLFLWNFVILYPFLTSDKSQIWHLIPVYLPMSVIIGAGGYYGVELMKSIILKLKIKIISQFNMLLMPIFLILVFLIALQQIKIFYPEVYPNSKYTPDDVDISKRAGKYKQPIYLDDDFLPIAVFYSNKPIITVISLPDEKRSMLKFFQSDAKDFVMITRNWAVDSLKLGDIPYKILEKNNSFSIVSR</sequence>
<feature type="transmembrane region" description="Helical" evidence="8">
    <location>
        <begin position="311"/>
        <end position="333"/>
    </location>
</feature>
<keyword evidence="3" id="KW-0328">Glycosyltransferase</keyword>
<keyword evidence="6 8" id="KW-1133">Transmembrane helix</keyword>
<dbReference type="GO" id="GO:0010041">
    <property type="term" value="P:response to iron(III) ion"/>
    <property type="evidence" value="ECO:0007669"/>
    <property type="project" value="TreeGrafter"/>
</dbReference>
<evidence type="ECO:0000256" key="1">
    <source>
        <dbReference type="ARBA" id="ARBA00004651"/>
    </source>
</evidence>
<evidence type="ECO:0000256" key="2">
    <source>
        <dbReference type="ARBA" id="ARBA00022475"/>
    </source>
</evidence>
<protein>
    <recommendedName>
        <fullName evidence="9">Glycosyltransferase RgtA/B/C/D-like domain-containing protein</fullName>
    </recommendedName>
</protein>
<dbReference type="GO" id="GO:0016763">
    <property type="term" value="F:pentosyltransferase activity"/>
    <property type="evidence" value="ECO:0007669"/>
    <property type="project" value="TreeGrafter"/>
</dbReference>
<comment type="caution">
    <text evidence="10">The sequence shown here is derived from an EMBL/GenBank/DDBJ whole genome shotgun (WGS) entry which is preliminary data.</text>
</comment>
<dbReference type="EMBL" id="LBRS01000002">
    <property type="protein sequence ID" value="KKQ01978.1"/>
    <property type="molecule type" value="Genomic_DNA"/>
</dbReference>
<feature type="transmembrane region" description="Helical" evidence="8">
    <location>
        <begin position="161"/>
        <end position="190"/>
    </location>
</feature>